<evidence type="ECO:0008006" key="3">
    <source>
        <dbReference type="Google" id="ProtNLM"/>
    </source>
</evidence>
<protein>
    <recommendedName>
        <fullName evidence="3">DUF2255 family protein</fullName>
    </recommendedName>
</protein>
<keyword evidence="2" id="KW-1185">Reference proteome</keyword>
<evidence type="ECO:0000313" key="1">
    <source>
        <dbReference type="EMBL" id="PPL20244.1"/>
    </source>
</evidence>
<gene>
    <name evidence="1" type="ORF">GY24_01480</name>
</gene>
<dbReference type="EMBL" id="MPZN01000003">
    <property type="protein sequence ID" value="PPL20244.1"/>
    <property type="molecule type" value="Genomic_DNA"/>
</dbReference>
<dbReference type="Pfam" id="PF10012">
    <property type="entry name" value="DUF2255"/>
    <property type="match status" value="1"/>
</dbReference>
<evidence type="ECO:0000313" key="2">
    <source>
        <dbReference type="Proteomes" id="UP000237755"/>
    </source>
</evidence>
<name>A0ABX5B0Y6_9MICO</name>
<organism evidence="1 2">
    <name type="scientific">Microterricola pindariensis</name>
    <dbReference type="NCBI Taxonomy" id="478010"/>
    <lineage>
        <taxon>Bacteria</taxon>
        <taxon>Bacillati</taxon>
        <taxon>Actinomycetota</taxon>
        <taxon>Actinomycetes</taxon>
        <taxon>Micrococcales</taxon>
        <taxon>Microbacteriaceae</taxon>
        <taxon>Microterricola</taxon>
    </lineage>
</organism>
<dbReference type="InterPro" id="IPR016888">
    <property type="entry name" value="UCP028498"/>
</dbReference>
<accession>A0ABX5B0Y6</accession>
<comment type="caution">
    <text evidence="1">The sequence shown here is derived from an EMBL/GenBank/DDBJ whole genome shotgun (WGS) entry which is preliminary data.</text>
</comment>
<sequence>MEQWTADELRRIDASAELRVASERPDGSLRPATTIWHSALGDALYIRSAHGPENGWFRRALHAGRGRISAGGVEKDVTFELADPSVRVELDRALHQKYDRYGPAPIAAITGGDVLETTLKVTPRADAKPRG</sequence>
<dbReference type="RefSeq" id="WP_104474130.1">
    <property type="nucleotide sequence ID" value="NZ_MPZN01000003.1"/>
</dbReference>
<dbReference type="Proteomes" id="UP000237755">
    <property type="component" value="Unassembled WGS sequence"/>
</dbReference>
<proteinExistence type="predicted"/>
<reference evidence="1 2" key="1">
    <citation type="journal article" date="2008" name="Int. J. Syst. Evol. Microbiol.">
        <title>Leifsonia pindariensis sp. nov., isolated from the Pindari glacier of the Indian Himalayas, and emended description of the genus Leifsonia.</title>
        <authorList>
            <person name="Reddy G.S."/>
            <person name="Prabagaran S.R."/>
            <person name="Shivaji S."/>
        </authorList>
    </citation>
    <scope>NUCLEOTIDE SEQUENCE [LARGE SCALE GENOMIC DNA]</scope>
    <source>
        <strain evidence="1 2">PON 10</strain>
    </source>
</reference>